<dbReference type="Proteomes" id="UP000249524">
    <property type="component" value="Unassembled WGS sequence"/>
</dbReference>
<evidence type="ECO:0000313" key="3">
    <source>
        <dbReference type="Proteomes" id="UP000249524"/>
    </source>
</evidence>
<accession>A0A328B6A5</accession>
<keyword evidence="3" id="KW-1185">Reference proteome</keyword>
<dbReference type="InterPro" id="IPR004360">
    <property type="entry name" value="Glyas_Fos-R_dOase_dom"/>
</dbReference>
<comment type="caution">
    <text evidence="2">The sequence shown here is derived from an EMBL/GenBank/DDBJ whole genome shotgun (WGS) entry which is preliminary data.</text>
</comment>
<dbReference type="PROSITE" id="PS51819">
    <property type="entry name" value="VOC"/>
    <property type="match status" value="1"/>
</dbReference>
<dbReference type="PANTHER" id="PTHR34109">
    <property type="entry name" value="BNAUNNG04460D PROTEIN-RELATED"/>
    <property type="match status" value="1"/>
</dbReference>
<dbReference type="Pfam" id="PF00903">
    <property type="entry name" value="Glyoxalase"/>
    <property type="match status" value="1"/>
</dbReference>
<evidence type="ECO:0000313" key="2">
    <source>
        <dbReference type="EMBL" id="RAK62135.1"/>
    </source>
</evidence>
<dbReference type="InterPro" id="IPR037523">
    <property type="entry name" value="VOC_core"/>
</dbReference>
<sequence>MSEALAAEMPNVAVKGGVVPYLSIDGAMKAAAFYAKAFGGETVAAYPPDEKGRTMHVHLYVNGSSVMLADFYPEHGHAYEKPQAFSLNIQVDDIEAWWKRAIDAGCTPVTPPQRMFWGDIYAQLADPFGVQWSMNQPGA</sequence>
<dbReference type="Gene3D" id="3.10.180.10">
    <property type="entry name" value="2,3-Dihydroxybiphenyl 1,2-Dioxygenase, domain 1"/>
    <property type="match status" value="1"/>
</dbReference>
<reference evidence="2 3" key="1">
    <citation type="submission" date="2018-05" db="EMBL/GenBank/DDBJ databases">
        <authorList>
            <person name="Lanie J.A."/>
            <person name="Ng W.-L."/>
            <person name="Kazmierczak K.M."/>
            <person name="Andrzejewski T.M."/>
            <person name="Davidsen T.M."/>
            <person name="Wayne K.J."/>
            <person name="Tettelin H."/>
            <person name="Glass J.I."/>
            <person name="Rusch D."/>
            <person name="Podicherti R."/>
            <person name="Tsui H.-C.T."/>
            <person name="Winkler M.E."/>
        </authorList>
    </citation>
    <scope>NUCLEOTIDE SEQUENCE [LARGE SCALE GENOMIC DNA]</scope>
    <source>
        <strain evidence="2 3">BUT-10</strain>
    </source>
</reference>
<evidence type="ECO:0000259" key="1">
    <source>
        <dbReference type="PROSITE" id="PS51819"/>
    </source>
</evidence>
<feature type="domain" description="VOC" evidence="1">
    <location>
        <begin position="14"/>
        <end position="137"/>
    </location>
</feature>
<dbReference type="RefSeq" id="WP_111278470.1">
    <property type="nucleotide sequence ID" value="NZ_QFYS01000013.1"/>
</dbReference>
<dbReference type="EMBL" id="QFYS01000013">
    <property type="protein sequence ID" value="RAK62135.1"/>
    <property type="molecule type" value="Genomic_DNA"/>
</dbReference>
<dbReference type="AlphaFoldDB" id="A0A328B6A5"/>
<name>A0A328B6A5_9CAUL</name>
<dbReference type="InterPro" id="IPR029068">
    <property type="entry name" value="Glyas_Bleomycin-R_OHBP_Dase"/>
</dbReference>
<dbReference type="SUPFAM" id="SSF54593">
    <property type="entry name" value="Glyoxalase/Bleomycin resistance protein/Dihydroxybiphenyl dioxygenase"/>
    <property type="match status" value="1"/>
</dbReference>
<organism evidence="2 3">
    <name type="scientific">Phenylobacterium kunshanense</name>
    <dbReference type="NCBI Taxonomy" id="1445034"/>
    <lineage>
        <taxon>Bacteria</taxon>
        <taxon>Pseudomonadati</taxon>
        <taxon>Pseudomonadota</taxon>
        <taxon>Alphaproteobacteria</taxon>
        <taxon>Caulobacterales</taxon>
        <taxon>Caulobacteraceae</taxon>
        <taxon>Phenylobacterium</taxon>
    </lineage>
</organism>
<protein>
    <submittedName>
        <fullName evidence="2">VOC family protein</fullName>
    </submittedName>
</protein>
<proteinExistence type="predicted"/>
<dbReference type="OrthoDB" id="9795306at2"/>
<gene>
    <name evidence="2" type="ORF">DJ019_19860</name>
</gene>
<dbReference type="PANTHER" id="PTHR34109:SF1">
    <property type="entry name" value="VOC DOMAIN-CONTAINING PROTEIN"/>
    <property type="match status" value="1"/>
</dbReference>